<dbReference type="GO" id="GO:0030170">
    <property type="term" value="F:pyridoxal phosphate binding"/>
    <property type="evidence" value="ECO:0007669"/>
    <property type="project" value="InterPro"/>
</dbReference>
<protein>
    <recommendedName>
        <fullName evidence="3">ornithine aminotransferase</fullName>
        <ecNumber evidence="3">2.6.1.13</ecNumber>
    </recommendedName>
    <alternativeName>
        <fullName evidence="7">Ornithine--oxo-acid aminotransferase</fullName>
    </alternativeName>
</protein>
<dbReference type="InterPro" id="IPR015424">
    <property type="entry name" value="PyrdxlP-dep_Trfase"/>
</dbReference>
<dbReference type="HOGENOM" id="CLU_016922_10_3_7"/>
<dbReference type="Gene3D" id="3.40.640.10">
    <property type="entry name" value="Type I PLP-dependent aspartate aminotransferase-like (Major domain)"/>
    <property type="match status" value="1"/>
</dbReference>
<dbReference type="Proteomes" id="UP000000442">
    <property type="component" value="Chromosome"/>
</dbReference>
<dbReference type="InterPro" id="IPR005814">
    <property type="entry name" value="Aminotrans_3"/>
</dbReference>
<evidence type="ECO:0000256" key="3">
    <source>
        <dbReference type="ARBA" id="ARBA00012924"/>
    </source>
</evidence>
<accession>C0QD52</accession>
<dbReference type="InterPro" id="IPR015421">
    <property type="entry name" value="PyrdxlP-dep_Trfase_major"/>
</dbReference>
<dbReference type="GO" id="GO:0055129">
    <property type="term" value="P:L-proline biosynthetic process"/>
    <property type="evidence" value="ECO:0007669"/>
    <property type="project" value="UniProtKB-UniPathway"/>
</dbReference>
<keyword evidence="5 10" id="KW-0808">Transferase</keyword>
<evidence type="ECO:0000256" key="7">
    <source>
        <dbReference type="ARBA" id="ARBA00030587"/>
    </source>
</evidence>
<evidence type="ECO:0000256" key="4">
    <source>
        <dbReference type="ARBA" id="ARBA00022576"/>
    </source>
</evidence>
<proteinExistence type="inferred from homology"/>
<keyword evidence="11" id="KW-1185">Reference proteome</keyword>
<dbReference type="NCBIfam" id="TIGR01885">
    <property type="entry name" value="Orn_aminotrans"/>
    <property type="match status" value="1"/>
</dbReference>
<dbReference type="KEGG" id="dat:HRM2_42280"/>
<dbReference type="InterPro" id="IPR015422">
    <property type="entry name" value="PyrdxlP-dep_Trfase_small"/>
</dbReference>
<keyword evidence="6 8" id="KW-0663">Pyridoxal phosphate</keyword>
<dbReference type="Gene3D" id="3.90.1150.10">
    <property type="entry name" value="Aspartate Aminotransferase, domain 1"/>
    <property type="match status" value="1"/>
</dbReference>
<comment type="cofactor">
    <cofactor evidence="1">
        <name>pyridoxal 5'-phosphate</name>
        <dbReference type="ChEBI" id="CHEBI:597326"/>
    </cofactor>
</comment>
<dbReference type="Pfam" id="PF00202">
    <property type="entry name" value="Aminotran_3"/>
    <property type="match status" value="1"/>
</dbReference>
<organism evidence="10 11">
    <name type="scientific">Desulforapulum autotrophicum (strain ATCC 43914 / DSM 3382 / VKM B-1955 / HRM2)</name>
    <name type="common">Desulfobacterium autotrophicum</name>
    <dbReference type="NCBI Taxonomy" id="177437"/>
    <lineage>
        <taxon>Bacteria</taxon>
        <taxon>Pseudomonadati</taxon>
        <taxon>Thermodesulfobacteriota</taxon>
        <taxon>Desulfobacteria</taxon>
        <taxon>Desulfobacterales</taxon>
        <taxon>Desulfobacteraceae</taxon>
        <taxon>Desulforapulum</taxon>
    </lineage>
</organism>
<dbReference type="FunFam" id="3.40.640.10:FF:000011">
    <property type="entry name" value="Ornithine aminotransferase"/>
    <property type="match status" value="1"/>
</dbReference>
<evidence type="ECO:0000256" key="8">
    <source>
        <dbReference type="RuleBase" id="RU003560"/>
    </source>
</evidence>
<dbReference type="InterPro" id="IPR010164">
    <property type="entry name" value="Orn_aminotrans"/>
</dbReference>
<evidence type="ECO:0000313" key="10">
    <source>
        <dbReference type="EMBL" id="ACN17284.1"/>
    </source>
</evidence>
<dbReference type="CDD" id="cd00610">
    <property type="entry name" value="OAT_like"/>
    <property type="match status" value="1"/>
</dbReference>
<sequence>METMETTKTPDMPETSCLPPGFSETADQGIIDSEDRFGAHHYERIAMVARRAKGCWIYDQNNNRYLDCLAAYSAANPGHHHPVIAKAVMDAVQGGYASVLSNVVYTDALGIFLKKMGQFAPQMAPRFGNNGNKVLPKNGGVESVETAIKAMRYYGYKQKGIKDGHQEIIVFNNNFHGRTISVVSFSTSEKYRQGFGPLTPGFVSVPFGDIQAVERAINKNTCGILVEPIQGEGGIRIPPKGFLAGLRKVCDDKNLLLVCDEIQVGLGRTGRRFCFEHDNIVPDGVILGKALSGGLVPLSVFITNAHIMDLVFSKGSDGSTFGGYPLACVAGTAGLKVFEDEALDRRSRKKGDILKQRILTIAHASPHVKEVRGKGLFIGIEVKNGNAMAFCRQLLDLGIIVNDSHGHTIRISPPLVINDQELDFLVERLERVLVG</sequence>
<dbReference type="EMBL" id="CP001087">
    <property type="protein sequence ID" value="ACN17284.1"/>
    <property type="molecule type" value="Genomic_DNA"/>
</dbReference>
<evidence type="ECO:0000313" key="11">
    <source>
        <dbReference type="Proteomes" id="UP000000442"/>
    </source>
</evidence>
<dbReference type="eggNOG" id="COG4992">
    <property type="taxonomic scope" value="Bacteria"/>
</dbReference>
<dbReference type="UniPathway" id="UPA00098">
    <property type="reaction ID" value="UER00358"/>
</dbReference>
<evidence type="ECO:0000256" key="5">
    <source>
        <dbReference type="ARBA" id="ARBA00022679"/>
    </source>
</evidence>
<dbReference type="RefSeq" id="WP_015906016.1">
    <property type="nucleotide sequence ID" value="NC_012108.1"/>
</dbReference>
<dbReference type="PANTHER" id="PTHR11986">
    <property type="entry name" value="AMINOTRANSFERASE CLASS III"/>
    <property type="match status" value="1"/>
</dbReference>
<evidence type="ECO:0000256" key="1">
    <source>
        <dbReference type="ARBA" id="ARBA00001933"/>
    </source>
</evidence>
<dbReference type="PIRSF" id="PIRSF000521">
    <property type="entry name" value="Transaminase_4ab_Lys_Orn"/>
    <property type="match status" value="1"/>
</dbReference>
<dbReference type="GO" id="GO:0042802">
    <property type="term" value="F:identical protein binding"/>
    <property type="evidence" value="ECO:0007669"/>
    <property type="project" value="TreeGrafter"/>
</dbReference>
<evidence type="ECO:0000256" key="6">
    <source>
        <dbReference type="ARBA" id="ARBA00022898"/>
    </source>
</evidence>
<reference evidence="10 11" key="1">
    <citation type="journal article" date="2009" name="Environ. Microbiol.">
        <title>Genome sequence of Desulfobacterium autotrophicum HRM2, a marine sulfate reducer oxidizing organic carbon completely to carbon dioxide.</title>
        <authorList>
            <person name="Strittmatter A.W."/>
            <person name="Liesegang H."/>
            <person name="Rabus R."/>
            <person name="Decker I."/>
            <person name="Amann J."/>
            <person name="Andres S."/>
            <person name="Henne A."/>
            <person name="Fricke W.F."/>
            <person name="Martinez-Arias R."/>
            <person name="Bartels D."/>
            <person name="Goesmann A."/>
            <person name="Krause L."/>
            <person name="Puehler A."/>
            <person name="Klenk H.P."/>
            <person name="Richter M."/>
            <person name="Schuler M."/>
            <person name="Gloeckner F.O."/>
            <person name="Meyerdierks A."/>
            <person name="Gottschalk G."/>
            <person name="Amann R."/>
        </authorList>
    </citation>
    <scope>NUCLEOTIDE SEQUENCE [LARGE SCALE GENOMIC DNA]</scope>
    <source>
        <strain evidence="11">ATCC 43914 / DSM 3382 / HRM2</strain>
    </source>
</reference>
<dbReference type="SUPFAM" id="SSF53383">
    <property type="entry name" value="PLP-dependent transferases"/>
    <property type="match status" value="1"/>
</dbReference>
<feature type="region of interest" description="Disordered" evidence="9">
    <location>
        <begin position="1"/>
        <end position="24"/>
    </location>
</feature>
<dbReference type="AlphaFoldDB" id="C0QD52"/>
<dbReference type="InterPro" id="IPR049704">
    <property type="entry name" value="Aminotrans_3_PPA_site"/>
</dbReference>
<keyword evidence="4 10" id="KW-0032">Aminotransferase</keyword>
<comment type="pathway">
    <text evidence="2">Amino-acid biosynthesis; L-proline biosynthesis; L-glutamate 5-semialdehyde from L-ornithine: step 1/1.</text>
</comment>
<evidence type="ECO:0000256" key="2">
    <source>
        <dbReference type="ARBA" id="ARBA00004998"/>
    </source>
</evidence>
<dbReference type="EC" id="2.6.1.13" evidence="3"/>
<dbReference type="PANTHER" id="PTHR11986:SF18">
    <property type="entry name" value="ORNITHINE AMINOTRANSFERASE, MITOCHONDRIAL"/>
    <property type="match status" value="1"/>
</dbReference>
<evidence type="ECO:0000256" key="9">
    <source>
        <dbReference type="SAM" id="MobiDB-lite"/>
    </source>
</evidence>
<dbReference type="GO" id="GO:0004587">
    <property type="term" value="F:ornithine aminotransferase activity"/>
    <property type="evidence" value="ECO:0007669"/>
    <property type="project" value="UniProtKB-EC"/>
</dbReference>
<dbReference type="PROSITE" id="PS00600">
    <property type="entry name" value="AA_TRANSFER_CLASS_3"/>
    <property type="match status" value="1"/>
</dbReference>
<gene>
    <name evidence="10" type="primary">rocD2</name>
    <name evidence="10" type="ordered locus">HRM2_42280</name>
</gene>
<dbReference type="InterPro" id="IPR050103">
    <property type="entry name" value="Class-III_PLP-dep_AT"/>
</dbReference>
<dbReference type="STRING" id="177437.HRM2_42280"/>
<comment type="similarity">
    <text evidence="8">Belongs to the class-III pyridoxal-phosphate-dependent aminotransferase family.</text>
</comment>
<name>C0QD52_DESAH</name>